<evidence type="ECO:0000256" key="14">
    <source>
        <dbReference type="ARBA" id="ARBA00023136"/>
    </source>
</evidence>
<dbReference type="PRINTS" id="PR00344">
    <property type="entry name" value="BCTRLSENSOR"/>
</dbReference>
<feature type="domain" description="Histidine kinase" evidence="16">
    <location>
        <begin position="276"/>
        <end position="475"/>
    </location>
</feature>
<dbReference type="Pfam" id="PF00512">
    <property type="entry name" value="HisKA"/>
    <property type="match status" value="1"/>
</dbReference>
<evidence type="ECO:0000256" key="15">
    <source>
        <dbReference type="SAM" id="Phobius"/>
    </source>
</evidence>
<evidence type="ECO:0000313" key="18">
    <source>
        <dbReference type="EMBL" id="MBC8519962.1"/>
    </source>
</evidence>
<evidence type="ECO:0000256" key="9">
    <source>
        <dbReference type="ARBA" id="ARBA00022741"/>
    </source>
</evidence>
<feature type="domain" description="HAMP" evidence="17">
    <location>
        <begin position="216"/>
        <end position="268"/>
    </location>
</feature>
<feature type="transmembrane region" description="Helical" evidence="15">
    <location>
        <begin position="12"/>
        <end position="33"/>
    </location>
</feature>
<dbReference type="Pfam" id="PF02518">
    <property type="entry name" value="HATPase_c"/>
    <property type="match status" value="1"/>
</dbReference>
<feature type="transmembrane region" description="Helical" evidence="15">
    <location>
        <begin position="197"/>
        <end position="218"/>
    </location>
</feature>
<dbReference type="SMART" id="SM00304">
    <property type="entry name" value="HAMP"/>
    <property type="match status" value="1"/>
</dbReference>
<evidence type="ECO:0000259" key="17">
    <source>
        <dbReference type="PROSITE" id="PS50885"/>
    </source>
</evidence>
<dbReference type="InterPro" id="IPR004358">
    <property type="entry name" value="Sig_transdc_His_kin-like_C"/>
</dbReference>
<evidence type="ECO:0000256" key="4">
    <source>
        <dbReference type="ARBA" id="ARBA00022475"/>
    </source>
</evidence>
<dbReference type="InterPro" id="IPR003660">
    <property type="entry name" value="HAMP_dom"/>
</dbReference>
<dbReference type="GO" id="GO:0000155">
    <property type="term" value="F:phosphorelay sensor kinase activity"/>
    <property type="evidence" value="ECO:0007669"/>
    <property type="project" value="InterPro"/>
</dbReference>
<protein>
    <recommendedName>
        <fullName evidence="3">histidine kinase</fullName>
        <ecNumber evidence="3">2.7.13.3</ecNumber>
    </recommendedName>
</protein>
<dbReference type="Gene3D" id="3.30.565.10">
    <property type="entry name" value="Histidine kinase-like ATPase, C-terminal domain"/>
    <property type="match status" value="1"/>
</dbReference>
<comment type="subcellular location">
    <subcellularLocation>
        <location evidence="2">Cell inner membrane</location>
        <topology evidence="2">Multi-pass membrane protein</topology>
    </subcellularLocation>
</comment>
<reference evidence="18 19" key="1">
    <citation type="submission" date="2020-08" db="EMBL/GenBank/DDBJ databases">
        <title>Bridging the membrane lipid divide: bacteria of the FCB group superphylum have the potential to synthesize archaeal ether lipids.</title>
        <authorList>
            <person name="Villanueva L."/>
            <person name="Von Meijenfeldt F.A.B."/>
            <person name="Westbye A.B."/>
            <person name="Yadav S."/>
            <person name="Hopmans E.C."/>
            <person name="Dutilh B.E."/>
            <person name="Sinninghe Damste J.S."/>
        </authorList>
    </citation>
    <scope>NUCLEOTIDE SEQUENCE [LARGE SCALE GENOMIC DNA]</scope>
    <source>
        <strain evidence="18">NIOZ-UU100</strain>
    </source>
</reference>
<dbReference type="GO" id="GO:0005524">
    <property type="term" value="F:ATP binding"/>
    <property type="evidence" value="ECO:0007669"/>
    <property type="project" value="UniProtKB-KW"/>
</dbReference>
<dbReference type="CDD" id="cd06225">
    <property type="entry name" value="HAMP"/>
    <property type="match status" value="1"/>
</dbReference>
<dbReference type="GO" id="GO:0005886">
    <property type="term" value="C:plasma membrane"/>
    <property type="evidence" value="ECO:0007669"/>
    <property type="project" value="UniProtKB-SubCell"/>
</dbReference>
<evidence type="ECO:0000256" key="11">
    <source>
        <dbReference type="ARBA" id="ARBA00022840"/>
    </source>
</evidence>
<comment type="caution">
    <text evidence="18">The sequence shown here is derived from an EMBL/GenBank/DDBJ whole genome shotgun (WGS) entry which is preliminary data.</text>
</comment>
<dbReference type="PROSITE" id="PS50109">
    <property type="entry name" value="HIS_KIN"/>
    <property type="match status" value="1"/>
</dbReference>
<evidence type="ECO:0000256" key="2">
    <source>
        <dbReference type="ARBA" id="ARBA00004429"/>
    </source>
</evidence>
<keyword evidence="14 15" id="KW-0472">Membrane</keyword>
<dbReference type="PROSITE" id="PS50885">
    <property type="entry name" value="HAMP"/>
    <property type="match status" value="1"/>
</dbReference>
<dbReference type="PANTHER" id="PTHR44936:SF5">
    <property type="entry name" value="SENSOR HISTIDINE KINASE ENVZ"/>
    <property type="match status" value="1"/>
</dbReference>
<gene>
    <name evidence="18" type="ORF">H8D24_06115</name>
</gene>
<comment type="catalytic activity">
    <reaction evidence="1">
        <text>ATP + protein L-histidine = ADP + protein N-phospho-L-histidine.</text>
        <dbReference type="EC" id="2.7.13.3"/>
    </reaction>
</comment>
<dbReference type="SMART" id="SM00387">
    <property type="entry name" value="HATPase_c"/>
    <property type="match status" value="1"/>
</dbReference>
<keyword evidence="8 15" id="KW-0812">Transmembrane</keyword>
<dbReference type="InterPro" id="IPR036097">
    <property type="entry name" value="HisK_dim/P_sf"/>
</dbReference>
<evidence type="ECO:0000256" key="5">
    <source>
        <dbReference type="ARBA" id="ARBA00022519"/>
    </source>
</evidence>
<keyword evidence="4" id="KW-1003">Cell membrane</keyword>
<accession>A0A8J6TXP2</accession>
<dbReference type="EMBL" id="JACNFK010000030">
    <property type="protein sequence ID" value="MBC8519962.1"/>
    <property type="molecule type" value="Genomic_DNA"/>
</dbReference>
<evidence type="ECO:0000256" key="12">
    <source>
        <dbReference type="ARBA" id="ARBA00022989"/>
    </source>
</evidence>
<proteinExistence type="predicted"/>
<keyword evidence="5" id="KW-0997">Cell inner membrane</keyword>
<dbReference type="SMART" id="SM00388">
    <property type="entry name" value="HisKA"/>
    <property type="match status" value="1"/>
</dbReference>
<keyword evidence="11" id="KW-0067">ATP-binding</keyword>
<dbReference type="Pfam" id="PF00672">
    <property type="entry name" value="HAMP"/>
    <property type="match status" value="1"/>
</dbReference>
<dbReference type="Proteomes" id="UP000654401">
    <property type="component" value="Unassembled WGS sequence"/>
</dbReference>
<keyword evidence="13" id="KW-0902">Two-component regulatory system</keyword>
<keyword evidence="9" id="KW-0547">Nucleotide-binding</keyword>
<dbReference type="CDD" id="cd00082">
    <property type="entry name" value="HisKA"/>
    <property type="match status" value="1"/>
</dbReference>
<dbReference type="Gene3D" id="1.10.287.130">
    <property type="match status" value="1"/>
</dbReference>
<dbReference type="PANTHER" id="PTHR44936">
    <property type="entry name" value="SENSOR PROTEIN CREC"/>
    <property type="match status" value="1"/>
</dbReference>
<dbReference type="SUPFAM" id="SSF158472">
    <property type="entry name" value="HAMP domain-like"/>
    <property type="match status" value="1"/>
</dbReference>
<name>A0A8J6TXP2_9GAMM</name>
<evidence type="ECO:0000313" key="19">
    <source>
        <dbReference type="Proteomes" id="UP000654401"/>
    </source>
</evidence>
<dbReference type="SUPFAM" id="SSF47384">
    <property type="entry name" value="Homodimeric domain of signal transducing histidine kinase"/>
    <property type="match status" value="1"/>
</dbReference>
<keyword evidence="6" id="KW-0597">Phosphoprotein</keyword>
<evidence type="ECO:0000256" key="6">
    <source>
        <dbReference type="ARBA" id="ARBA00022553"/>
    </source>
</evidence>
<dbReference type="CDD" id="cd00075">
    <property type="entry name" value="HATPase"/>
    <property type="match status" value="1"/>
</dbReference>
<dbReference type="InterPro" id="IPR003661">
    <property type="entry name" value="HisK_dim/P_dom"/>
</dbReference>
<dbReference type="SUPFAM" id="SSF55874">
    <property type="entry name" value="ATPase domain of HSP90 chaperone/DNA topoisomerase II/histidine kinase"/>
    <property type="match status" value="1"/>
</dbReference>
<organism evidence="18 19">
    <name type="scientific">Candidatus Thiopontia autotrophica</name>
    <dbReference type="NCBI Taxonomy" id="2841688"/>
    <lineage>
        <taxon>Bacteria</taxon>
        <taxon>Pseudomonadati</taxon>
        <taxon>Pseudomonadota</taxon>
        <taxon>Gammaproteobacteria</taxon>
        <taxon>Candidatus Thiopontia</taxon>
    </lineage>
</organism>
<keyword evidence="10" id="KW-0418">Kinase</keyword>
<dbReference type="InterPro" id="IPR036890">
    <property type="entry name" value="HATPase_C_sf"/>
</dbReference>
<evidence type="ECO:0000256" key="3">
    <source>
        <dbReference type="ARBA" id="ARBA00012438"/>
    </source>
</evidence>
<dbReference type="AlphaFoldDB" id="A0A8J6TXP2"/>
<evidence type="ECO:0000259" key="16">
    <source>
        <dbReference type="PROSITE" id="PS50109"/>
    </source>
</evidence>
<dbReference type="InterPro" id="IPR050980">
    <property type="entry name" value="2C_sensor_his_kinase"/>
</dbReference>
<evidence type="ECO:0000256" key="13">
    <source>
        <dbReference type="ARBA" id="ARBA00023012"/>
    </source>
</evidence>
<evidence type="ECO:0000256" key="10">
    <source>
        <dbReference type="ARBA" id="ARBA00022777"/>
    </source>
</evidence>
<evidence type="ECO:0000256" key="1">
    <source>
        <dbReference type="ARBA" id="ARBA00000085"/>
    </source>
</evidence>
<dbReference type="EC" id="2.7.13.3" evidence="3"/>
<dbReference type="InterPro" id="IPR003594">
    <property type="entry name" value="HATPase_dom"/>
</dbReference>
<evidence type="ECO:0000256" key="8">
    <source>
        <dbReference type="ARBA" id="ARBA00022692"/>
    </source>
</evidence>
<dbReference type="InterPro" id="IPR005467">
    <property type="entry name" value="His_kinase_dom"/>
</dbReference>
<keyword evidence="12 15" id="KW-1133">Transmembrane helix</keyword>
<sequence length="475" mass="54041">MRLIPESLYGRLLAILLIGLMVPQLLSALVHLYDRDTVLHQTMGAGSAERIGSIVELLDPMTDIEREKMVEALNGFPLEVVLTSKYIKFHKQKEVENEQLYLLFKEYLQKSLPPGHEAHVEVVETVIPVAVGYEDMNGPHTGMREMMSHRMRMQNMWGMEQQKVKSFHVQVRLSDGVWVDFHYHIPKKVFAWPTRMVVALSLLLFSVLILTWIAVRWVTRPLSLLSDAAEALGKDIRRSPLEINGPKEVRQAAEAFNTMQQRLSRYIGDRARILSAVSHDLKTPITRLRLRSEMLEDDRIRADIETDLDHMEEMVVSTLDFMRGTENPEPMQQIDMQALLESLQEDLEPLGIRFDIKGQVTEPIRGRLVQLKRCLTNLLENGTRHGGGRVWVKLDELDDRLLIVVNSDGATIPAEELEKVFEPFYRVEKSRSRESGGTGLGLSIARNIARAHGGELILKNRPEGGVAAELEIPRS</sequence>
<evidence type="ECO:0000256" key="7">
    <source>
        <dbReference type="ARBA" id="ARBA00022679"/>
    </source>
</evidence>
<keyword evidence="7" id="KW-0808">Transferase</keyword>